<evidence type="ECO:0000313" key="1">
    <source>
        <dbReference type="EMBL" id="KGF37503.1"/>
    </source>
</evidence>
<evidence type="ECO:0000313" key="2">
    <source>
        <dbReference type="Proteomes" id="UP000029556"/>
    </source>
</evidence>
<dbReference type="RefSeq" id="WP_036871208.1">
    <property type="nucleotide sequence ID" value="NZ_JRNN01000003.1"/>
</dbReference>
<gene>
    <name evidence="1" type="ORF">HMPREF2137_00255</name>
</gene>
<proteinExistence type="predicted"/>
<accession>A0A095ZS17</accession>
<dbReference type="OrthoDB" id="1079788at2"/>
<dbReference type="AlphaFoldDB" id="A0A095ZS17"/>
<organism evidence="1 2">
    <name type="scientific">Hoylesella buccalis DNF00853</name>
    <dbReference type="NCBI Taxonomy" id="1401074"/>
    <lineage>
        <taxon>Bacteria</taxon>
        <taxon>Pseudomonadati</taxon>
        <taxon>Bacteroidota</taxon>
        <taxon>Bacteroidia</taxon>
        <taxon>Bacteroidales</taxon>
        <taxon>Prevotellaceae</taxon>
        <taxon>Hoylesella</taxon>
    </lineage>
</organism>
<dbReference type="Proteomes" id="UP000029556">
    <property type="component" value="Unassembled WGS sequence"/>
</dbReference>
<protein>
    <submittedName>
        <fullName evidence="1">Uncharacterized protein</fullName>
    </submittedName>
</protein>
<sequence>MAINHSNISNFNSSQWHIVVQKRDTPSRFEAVVPTSTLQGIVTRIVHVDRLSELLIKAVNNRTRERNYFKKLVELFQGEVTEEEFDKTIEESEDDYVITADVIPSREDLMLACEAAKQIKDVRDLDDFAALFSFNPESTIKEIEAK</sequence>
<name>A0A095ZS17_9BACT</name>
<dbReference type="EMBL" id="JRNN01000003">
    <property type="protein sequence ID" value="KGF37503.1"/>
    <property type="molecule type" value="Genomic_DNA"/>
</dbReference>
<comment type="caution">
    <text evidence="1">The sequence shown here is derived from an EMBL/GenBank/DDBJ whole genome shotgun (WGS) entry which is preliminary data.</text>
</comment>
<reference evidence="1 2" key="1">
    <citation type="submission" date="2014-07" db="EMBL/GenBank/DDBJ databases">
        <authorList>
            <person name="McCorrison J."/>
            <person name="Sanka R."/>
            <person name="Torralba M."/>
            <person name="Gillis M."/>
            <person name="Haft D.H."/>
            <person name="Methe B."/>
            <person name="Sutton G."/>
            <person name="Nelson K.E."/>
        </authorList>
    </citation>
    <scope>NUCLEOTIDE SEQUENCE [LARGE SCALE GENOMIC DNA]</scope>
    <source>
        <strain evidence="1 2">DNF00853</strain>
    </source>
</reference>